<reference evidence="1" key="2">
    <citation type="journal article" date="2015" name="Fish Shellfish Immunol.">
        <title>Early steps in the European eel (Anguilla anguilla)-Vibrio vulnificus interaction in the gills: Role of the RtxA13 toxin.</title>
        <authorList>
            <person name="Callol A."/>
            <person name="Pajuelo D."/>
            <person name="Ebbesson L."/>
            <person name="Teles M."/>
            <person name="MacKenzie S."/>
            <person name="Amaro C."/>
        </authorList>
    </citation>
    <scope>NUCLEOTIDE SEQUENCE</scope>
</reference>
<reference evidence="1" key="1">
    <citation type="submission" date="2014-11" db="EMBL/GenBank/DDBJ databases">
        <authorList>
            <person name="Amaro Gonzalez C."/>
        </authorList>
    </citation>
    <scope>NUCLEOTIDE SEQUENCE</scope>
</reference>
<organism evidence="1">
    <name type="scientific">Anguilla anguilla</name>
    <name type="common">European freshwater eel</name>
    <name type="synonym">Muraena anguilla</name>
    <dbReference type="NCBI Taxonomy" id="7936"/>
    <lineage>
        <taxon>Eukaryota</taxon>
        <taxon>Metazoa</taxon>
        <taxon>Chordata</taxon>
        <taxon>Craniata</taxon>
        <taxon>Vertebrata</taxon>
        <taxon>Euteleostomi</taxon>
        <taxon>Actinopterygii</taxon>
        <taxon>Neopterygii</taxon>
        <taxon>Teleostei</taxon>
        <taxon>Anguilliformes</taxon>
        <taxon>Anguillidae</taxon>
        <taxon>Anguilla</taxon>
    </lineage>
</organism>
<name>A0A0E9QS50_ANGAN</name>
<dbReference type="EMBL" id="GBXM01088816">
    <property type="protein sequence ID" value="JAH19761.1"/>
    <property type="molecule type" value="Transcribed_RNA"/>
</dbReference>
<proteinExistence type="predicted"/>
<protein>
    <submittedName>
        <fullName evidence="1">Uncharacterized protein</fullName>
    </submittedName>
</protein>
<dbReference type="AlphaFoldDB" id="A0A0E9QS50"/>
<evidence type="ECO:0000313" key="1">
    <source>
        <dbReference type="EMBL" id="JAH19761.1"/>
    </source>
</evidence>
<sequence length="56" mass="6309">MVSQYINIPLNIVVKAQRKKGADIPLWVTQYGCTLKVKLTICTLTSYITSYVQCSL</sequence>
<accession>A0A0E9QS50</accession>